<evidence type="ECO:0000256" key="6">
    <source>
        <dbReference type="ARBA" id="ARBA00022825"/>
    </source>
</evidence>
<gene>
    <name evidence="8" type="ORF">SAMN05444362_101517</name>
</gene>
<dbReference type="GO" id="GO:0070009">
    <property type="term" value="F:serine-type aminopeptidase activity"/>
    <property type="evidence" value="ECO:0007669"/>
    <property type="project" value="UniProtKB-UniRule"/>
</dbReference>
<dbReference type="AlphaFoldDB" id="A0A1M4U6G3"/>
<evidence type="ECO:0000256" key="1">
    <source>
        <dbReference type="ARBA" id="ARBA00010491"/>
    </source>
</evidence>
<dbReference type="EMBL" id="FQUC01000001">
    <property type="protein sequence ID" value="SHE52285.1"/>
    <property type="molecule type" value="Genomic_DNA"/>
</dbReference>
<dbReference type="EC" id="3.4.14.-" evidence="7"/>
<name>A0A1M4U6G3_9BACT</name>
<feature type="signal peptide" evidence="7">
    <location>
        <begin position="1"/>
        <end position="19"/>
    </location>
</feature>
<dbReference type="PANTHER" id="PTHR38469">
    <property type="entry name" value="PERIPLASMIC PEPTIDASE SUBFAMILY S1B"/>
    <property type="match status" value="1"/>
</dbReference>
<dbReference type="RefSeq" id="WP_062175587.1">
    <property type="nucleotide sequence ID" value="NZ_BBXL01000001.1"/>
</dbReference>
<protein>
    <recommendedName>
        <fullName evidence="7">Dipeptidyl-peptidase</fullName>
        <ecNumber evidence="7">3.4.14.-</ecNumber>
    </recommendedName>
</protein>
<evidence type="ECO:0000313" key="9">
    <source>
        <dbReference type="Proteomes" id="UP000184480"/>
    </source>
</evidence>
<accession>A0A1M4U6G3</accession>
<keyword evidence="3 7" id="KW-0645">Protease</keyword>
<organism evidence="8 9">
    <name type="scientific">Dysgonomonas macrotermitis</name>
    <dbReference type="NCBI Taxonomy" id="1346286"/>
    <lineage>
        <taxon>Bacteria</taxon>
        <taxon>Pseudomonadati</taxon>
        <taxon>Bacteroidota</taxon>
        <taxon>Bacteroidia</taxon>
        <taxon>Bacteroidales</taxon>
        <taxon>Dysgonomonadaceae</taxon>
        <taxon>Dysgonomonas</taxon>
    </lineage>
</organism>
<comment type="similarity">
    <text evidence="1 7">Belongs to the peptidase S46 family.</text>
</comment>
<feature type="chain" id="PRO_5023020798" description="Dipeptidyl-peptidase" evidence="7">
    <location>
        <begin position="20"/>
        <end position="707"/>
    </location>
</feature>
<dbReference type="SUPFAM" id="SSF50494">
    <property type="entry name" value="Trypsin-like serine proteases"/>
    <property type="match status" value="1"/>
</dbReference>
<dbReference type="Pfam" id="PF10459">
    <property type="entry name" value="Peptidase_S46"/>
    <property type="match status" value="1"/>
</dbReference>
<dbReference type="OrthoDB" id="9805367at2"/>
<keyword evidence="9" id="KW-1185">Reference proteome</keyword>
<evidence type="ECO:0000313" key="8">
    <source>
        <dbReference type="EMBL" id="SHE52285.1"/>
    </source>
</evidence>
<dbReference type="InterPro" id="IPR009003">
    <property type="entry name" value="Peptidase_S1_PA"/>
</dbReference>
<keyword evidence="6 7" id="KW-0720">Serine protease</keyword>
<comment type="function">
    <text evidence="7">Catalyzes the removal of dipeptides from the N-terminus of oligopeptides.</text>
</comment>
<proteinExistence type="inferred from homology"/>
<dbReference type="Proteomes" id="UP000184480">
    <property type="component" value="Unassembled WGS sequence"/>
</dbReference>
<dbReference type="GO" id="GO:0006508">
    <property type="term" value="P:proteolysis"/>
    <property type="evidence" value="ECO:0007669"/>
    <property type="project" value="UniProtKB-KW"/>
</dbReference>
<sequence length="707" mass="80080">MKRIFLLFGALLTLSAIHADEGMWLLKELNRQSAARMQELGFTFPIDSLYSEKNASLKDAVVIFGGGCTGVAVSQEGLIFTNHHCGYDAIQKHSSVEHDYLKDGFVSQSKQEELYTEGLTVSFLQKTEDITEEVTAGVTDNMTEEERNVIIDSLSTKVLDGYKDSEFLQARIVPFYTGNKYYLVVYEIFKDVRMVFAPPSSIGKFGGDTDNWQWPRHTGDFSVFRVYANKDNQAANYSADNVPYKPKYSVPVSVKGYKDKDYAMTIGYPGSTERYLPSWGIKQMMESENIPRIEVRTIKQDIWRKAMNADDAVRIKYSVKFSRSSNYWKNSMGMNQALRRLHVLENKQDLESRLADWIAKSPSAQEKYGEVLSSLDNAYTSTMEPVKIATYFGETFNNGIELVRFANIINAIDLSDKELAAAAVRSKMVDLYKDYEPELDRQLMPALLRFYAEKVPAAYLPDIYEIIDKKFKGDYEKYTDWVFKNTKLTSLSSLASLLANSSRKDIDKDPAIALSNSVADCRLKIREELLPYYPTIDKNARKFMAALQEMEPDKAFSPDANFTQRLSYGSVGGYNPADAVSYDYYSTTQGVLEKENKDDPEFAVQQYILDNLKAAQWGEYADEDGTMHVGFLSNNDITGGNSGSPVFNGKAELIGLAFDGNWEALSGDIIFEPKLQRTISVDIRYVLYTIDKIMGCHRLIEELNIQK</sequence>
<evidence type="ECO:0000256" key="7">
    <source>
        <dbReference type="RuleBase" id="RU366067"/>
    </source>
</evidence>
<keyword evidence="2 7" id="KW-0031">Aminopeptidase</keyword>
<dbReference type="InterPro" id="IPR043504">
    <property type="entry name" value="Peptidase_S1_PA_chymotrypsin"/>
</dbReference>
<evidence type="ECO:0000256" key="3">
    <source>
        <dbReference type="ARBA" id="ARBA00022670"/>
    </source>
</evidence>
<dbReference type="GO" id="GO:0008239">
    <property type="term" value="F:dipeptidyl-peptidase activity"/>
    <property type="evidence" value="ECO:0007669"/>
    <property type="project" value="UniProtKB-UniRule"/>
</dbReference>
<dbReference type="InterPro" id="IPR019500">
    <property type="entry name" value="Pep_S46"/>
</dbReference>
<evidence type="ECO:0000256" key="5">
    <source>
        <dbReference type="ARBA" id="ARBA00022801"/>
    </source>
</evidence>
<keyword evidence="4 7" id="KW-0732">Signal</keyword>
<evidence type="ECO:0000256" key="2">
    <source>
        <dbReference type="ARBA" id="ARBA00022438"/>
    </source>
</evidence>
<dbReference type="STRING" id="1346286.SAMN05444362_101517"/>
<dbReference type="Gene3D" id="2.40.10.10">
    <property type="entry name" value="Trypsin-like serine proteases"/>
    <property type="match status" value="1"/>
</dbReference>
<dbReference type="PANTHER" id="PTHR38469:SF1">
    <property type="entry name" value="PERIPLASMIC PEPTIDASE SUBFAMILY S1B"/>
    <property type="match status" value="1"/>
</dbReference>
<evidence type="ECO:0000256" key="4">
    <source>
        <dbReference type="ARBA" id="ARBA00022729"/>
    </source>
</evidence>
<dbReference type="GO" id="GO:0043171">
    <property type="term" value="P:peptide catabolic process"/>
    <property type="evidence" value="ECO:0007669"/>
    <property type="project" value="UniProtKB-UniRule"/>
</dbReference>
<keyword evidence="5 7" id="KW-0378">Hydrolase</keyword>
<reference evidence="9" key="1">
    <citation type="submission" date="2016-11" db="EMBL/GenBank/DDBJ databases">
        <authorList>
            <person name="Varghese N."/>
            <person name="Submissions S."/>
        </authorList>
    </citation>
    <scope>NUCLEOTIDE SEQUENCE [LARGE SCALE GENOMIC DNA]</scope>
    <source>
        <strain evidence="9">DSM 27370</strain>
    </source>
</reference>